<protein>
    <recommendedName>
        <fullName evidence="6">Mid2 domain-containing protein</fullName>
    </recommendedName>
</protein>
<evidence type="ECO:0000256" key="1">
    <source>
        <dbReference type="SAM" id="MobiDB-lite"/>
    </source>
</evidence>
<gene>
    <name evidence="4" type="ORF">AMS68_005629</name>
</gene>
<name>A0A6H0XZB1_9PEZI</name>
<evidence type="ECO:0000256" key="2">
    <source>
        <dbReference type="SAM" id="Phobius"/>
    </source>
</evidence>
<organism evidence="4 5">
    <name type="scientific">Peltaster fructicola</name>
    <dbReference type="NCBI Taxonomy" id="286661"/>
    <lineage>
        <taxon>Eukaryota</taxon>
        <taxon>Fungi</taxon>
        <taxon>Dikarya</taxon>
        <taxon>Ascomycota</taxon>
        <taxon>Pezizomycotina</taxon>
        <taxon>Dothideomycetes</taxon>
        <taxon>Dothideomycetes incertae sedis</taxon>
        <taxon>Peltaster</taxon>
    </lineage>
</organism>
<reference evidence="4 5" key="1">
    <citation type="journal article" date="2016" name="Sci. Rep.">
        <title>Peltaster fructicola genome reveals evolution from an invasive phytopathogen to an ectophytic parasite.</title>
        <authorList>
            <person name="Xu C."/>
            <person name="Chen H."/>
            <person name="Gleason M.L."/>
            <person name="Xu J.R."/>
            <person name="Liu H."/>
            <person name="Zhang R."/>
            <person name="Sun G."/>
        </authorList>
    </citation>
    <scope>NUCLEOTIDE SEQUENCE [LARGE SCALE GENOMIC DNA]</scope>
    <source>
        <strain evidence="4 5">LNHT1506</strain>
    </source>
</reference>
<keyword evidence="2" id="KW-1133">Transmembrane helix</keyword>
<feature type="region of interest" description="Disordered" evidence="1">
    <location>
        <begin position="261"/>
        <end position="309"/>
    </location>
</feature>
<accession>A0A6H0XZB1</accession>
<evidence type="ECO:0008006" key="6">
    <source>
        <dbReference type="Google" id="ProtNLM"/>
    </source>
</evidence>
<feature type="chain" id="PRO_5026165653" description="Mid2 domain-containing protein" evidence="3">
    <location>
        <begin position="18"/>
        <end position="360"/>
    </location>
</feature>
<dbReference type="Proteomes" id="UP000503462">
    <property type="component" value="Chromosome 4"/>
</dbReference>
<keyword evidence="2" id="KW-0472">Membrane</keyword>
<evidence type="ECO:0000313" key="5">
    <source>
        <dbReference type="Proteomes" id="UP000503462"/>
    </source>
</evidence>
<dbReference type="OrthoDB" id="4065319at2759"/>
<sequence>MLLKIVVALSAASLSAAQALSSLPDLSTATLTTASTTSAAASTTSAAASSTAASTTATSATSTASFPALSSGTSATATAVSTVTSGSSVFTISSGYPTIAGAGIPTMIVPNTAGAPFMQQQTMPEGTVFIAVGAVLAFLGACVLLWRGAVAWKNIKELGGAGSGYNPAFKGATYHDLGSSVSMEALTPTGKQMKTHFKDIDSGRSTPPPAANLFFSPTAQGRNVNSIYSEGNRNSSYLPAGYYAQPSSQVAGGNRNTVIGGTVPPFARNSAYEPSPPGSPALRPTNGSLHPRVSHDNLRAPPSRDGVRNTVYSQMSNSSLAANLGARPGSAANFGGSRAPSAYLEEMFENHTAMASRDRL</sequence>
<keyword evidence="2" id="KW-0812">Transmembrane</keyword>
<dbReference type="PANTHER" id="PTHR36089:SF1">
    <property type="entry name" value="CHITIN SYNTHASE 3 COMPLEX PROTEIN CSI2-RELATED"/>
    <property type="match status" value="1"/>
</dbReference>
<feature type="signal peptide" evidence="3">
    <location>
        <begin position="1"/>
        <end position="17"/>
    </location>
</feature>
<evidence type="ECO:0000313" key="4">
    <source>
        <dbReference type="EMBL" id="QIX00112.1"/>
    </source>
</evidence>
<keyword evidence="3" id="KW-0732">Signal</keyword>
<dbReference type="InterPro" id="IPR051009">
    <property type="entry name" value="PRM"/>
</dbReference>
<proteinExistence type="predicted"/>
<dbReference type="GO" id="GO:0000324">
    <property type="term" value="C:fungal-type vacuole"/>
    <property type="evidence" value="ECO:0007669"/>
    <property type="project" value="TreeGrafter"/>
</dbReference>
<evidence type="ECO:0000256" key="3">
    <source>
        <dbReference type="SAM" id="SignalP"/>
    </source>
</evidence>
<feature type="transmembrane region" description="Helical" evidence="2">
    <location>
        <begin position="126"/>
        <end position="146"/>
    </location>
</feature>
<keyword evidence="5" id="KW-1185">Reference proteome</keyword>
<dbReference type="EMBL" id="CP051142">
    <property type="protein sequence ID" value="QIX00112.1"/>
    <property type="molecule type" value="Genomic_DNA"/>
</dbReference>
<dbReference type="PANTHER" id="PTHR36089">
    <property type="entry name" value="CHITIN SYNTHASE 3 COMPLEX PROTEIN CSI2-RELATED"/>
    <property type="match status" value="1"/>
</dbReference>
<dbReference type="AlphaFoldDB" id="A0A6H0XZB1"/>